<name>A0ABQ4K797_9BACI</name>
<dbReference type="CDD" id="cd04301">
    <property type="entry name" value="NAT_SF"/>
    <property type="match status" value="1"/>
</dbReference>
<proteinExistence type="predicted"/>
<evidence type="ECO:0000259" key="1">
    <source>
        <dbReference type="PROSITE" id="PS51186"/>
    </source>
</evidence>
<dbReference type="SUPFAM" id="SSF55729">
    <property type="entry name" value="Acyl-CoA N-acyltransferases (Nat)"/>
    <property type="match status" value="1"/>
</dbReference>
<evidence type="ECO:0000313" key="3">
    <source>
        <dbReference type="Proteomes" id="UP000680279"/>
    </source>
</evidence>
<protein>
    <recommendedName>
        <fullName evidence="1">N-acetyltransferase domain-containing protein</fullName>
    </recommendedName>
</protein>
<reference evidence="2 3" key="1">
    <citation type="submission" date="2021-03" db="EMBL/GenBank/DDBJ databases">
        <title>Antimicrobial resistance genes in bacteria isolated from Japanese honey, and their potential for conferring macrolide and lincosamide resistance in the American foulbrood pathogen Paenibacillus larvae.</title>
        <authorList>
            <person name="Okamoto M."/>
            <person name="Kumagai M."/>
            <person name="Kanamori H."/>
            <person name="Takamatsu D."/>
        </authorList>
    </citation>
    <scope>NUCLEOTIDE SEQUENCE [LARGE SCALE GENOMIC DNA]</scope>
    <source>
        <strain evidence="2 3">J1TS3</strain>
    </source>
</reference>
<dbReference type="InterPro" id="IPR000182">
    <property type="entry name" value="GNAT_dom"/>
</dbReference>
<evidence type="ECO:0000313" key="2">
    <source>
        <dbReference type="EMBL" id="GIN20900.1"/>
    </source>
</evidence>
<feature type="domain" description="N-acetyltransferase" evidence="1">
    <location>
        <begin position="9"/>
        <end position="207"/>
    </location>
</feature>
<organism evidence="2 3">
    <name type="scientific">Siminovitchia fordii</name>
    <dbReference type="NCBI Taxonomy" id="254759"/>
    <lineage>
        <taxon>Bacteria</taxon>
        <taxon>Bacillati</taxon>
        <taxon>Bacillota</taxon>
        <taxon>Bacilli</taxon>
        <taxon>Bacillales</taxon>
        <taxon>Bacillaceae</taxon>
        <taxon>Siminovitchia</taxon>
    </lineage>
</organism>
<sequence>MQVIDNQDISIQMVGHEDIDEVVELSRMVYEPSIAYDREHLESQLEVFQEGQICIKYKGKVVAGCSSLIVNFEDYGVNHSFDDITDREYIRNHNPNGTTLYGFDVTVHPEYRKMKLGRRLYEARRELCRKLNLKNIMFGGRIPYFHKYADKLTVNEYINQVTQWEIYDPVLTFQLKNGFSVRAIMENYLPQDHESLKYATLMEWRNDQYVPRD</sequence>
<keyword evidence="3" id="KW-1185">Reference proteome</keyword>
<dbReference type="Gene3D" id="3.40.630.30">
    <property type="match status" value="1"/>
</dbReference>
<dbReference type="Pfam" id="PF00583">
    <property type="entry name" value="Acetyltransf_1"/>
    <property type="match status" value="1"/>
</dbReference>
<comment type="caution">
    <text evidence="2">The sequence shown here is derived from an EMBL/GenBank/DDBJ whole genome shotgun (WGS) entry which is preliminary data.</text>
</comment>
<dbReference type="Proteomes" id="UP000680279">
    <property type="component" value="Unassembled WGS sequence"/>
</dbReference>
<dbReference type="EMBL" id="BOQT01000006">
    <property type="protein sequence ID" value="GIN20900.1"/>
    <property type="molecule type" value="Genomic_DNA"/>
</dbReference>
<accession>A0ABQ4K797</accession>
<gene>
    <name evidence="2" type="ORF">J1TS3_20340</name>
</gene>
<dbReference type="PROSITE" id="PS51186">
    <property type="entry name" value="GNAT"/>
    <property type="match status" value="1"/>
</dbReference>
<dbReference type="InterPro" id="IPR016181">
    <property type="entry name" value="Acyl_CoA_acyltransferase"/>
</dbReference>
<dbReference type="RefSeq" id="WP_018706093.1">
    <property type="nucleotide sequence ID" value="NZ_BOQT01000006.1"/>
</dbReference>